<dbReference type="Proteomes" id="UP000201566">
    <property type="component" value="Segment"/>
</dbReference>
<dbReference type="KEGG" id="vg:16512153"/>
<feature type="compositionally biased region" description="Basic and acidic residues" evidence="1">
    <location>
        <begin position="277"/>
        <end position="304"/>
    </location>
</feature>
<evidence type="ECO:0000256" key="1">
    <source>
        <dbReference type="SAM" id="MobiDB-lite"/>
    </source>
</evidence>
<gene>
    <name evidence="2" type="ORF">pdul_cds_1058</name>
</gene>
<dbReference type="PANTHER" id="PTHR35711:SF1">
    <property type="entry name" value="ECTODERMAL, ISOFORM F"/>
    <property type="match status" value="1"/>
</dbReference>
<evidence type="ECO:0000313" key="3">
    <source>
        <dbReference type="Proteomes" id="UP000201566"/>
    </source>
</evidence>
<feature type="region of interest" description="Disordered" evidence="1">
    <location>
        <begin position="533"/>
        <end position="558"/>
    </location>
</feature>
<evidence type="ECO:0000313" key="2">
    <source>
        <dbReference type="EMBL" id="AGO83337.1"/>
    </source>
</evidence>
<name>S4VSQ6_9VIRU</name>
<feature type="region of interest" description="Disordered" evidence="1">
    <location>
        <begin position="277"/>
        <end position="317"/>
    </location>
</feature>
<reference evidence="2 3" key="1">
    <citation type="journal article" date="2013" name="Science">
        <title>Pandoraviruses: amoeba viruses with genomes up to 2.5 Mb reaching that of parasitic eukaryotes.</title>
        <authorList>
            <person name="Philippe N."/>
            <person name="Legendre M."/>
            <person name="Doutre G."/>
            <person name="Coute Y."/>
            <person name="Poirot O."/>
            <person name="Lescot M."/>
            <person name="Arslan D."/>
            <person name="Seltzer V."/>
            <person name="Bertaux L."/>
            <person name="Bruley C."/>
            <person name="Garin J."/>
            <person name="Claverie J.M."/>
            <person name="Abergel C."/>
        </authorList>
    </citation>
    <scope>NUCLEOTIDE SEQUENCE [LARGE SCALE GENOMIC DNA]</scope>
    <source>
        <strain evidence="2">Melbourne</strain>
    </source>
</reference>
<dbReference type="PANTHER" id="PTHR35711">
    <property type="entry name" value="EXPRESSED PROTEIN"/>
    <property type="match status" value="1"/>
</dbReference>
<accession>S4VSQ6</accession>
<protein>
    <submittedName>
        <fullName evidence="2">Uncharacterized protein</fullName>
    </submittedName>
</protein>
<dbReference type="EMBL" id="KC977570">
    <property type="protein sequence ID" value="AGO83337.1"/>
    <property type="molecule type" value="Genomic_DNA"/>
</dbReference>
<proteinExistence type="predicted"/>
<feature type="compositionally biased region" description="Acidic residues" evidence="1">
    <location>
        <begin position="91"/>
        <end position="124"/>
    </location>
</feature>
<dbReference type="GeneID" id="16512153"/>
<sequence length="839" mass="91095">MEDDQDTMTQQAVGRRAEARRDAYATLTRHASCALWALSMTRYSSAWAHQAAGILRAVSAHAILTVLGTDPEDAMDDSVRGGSKSGPGSDDGGDGDDSADEDRDDDDSENEDENDDDENDDDDDNGHTANGAIICQQSEAMYRTVLDRLDIPVGNGGTRGCRRAVDALVALWRDLDAHRGASEMVRAYLHTWPPSRGALTCFLRGARRHGYERDIIHDPSARLDVEIDGETDVNGRTLSPAALVGALADVARSAASRRAFDEAQRLRNASAPLCARDRNNVHADDDEKGHSDDEKDDDGDKAAEIEDDDGDVNEEDGDDIQYLVACTSAYTERCDAGVLVGIARGDAANGTGTLFGRACPQGPTARHRDPPPDAPPAIESLPLWLRPYAGFIPALLSVFLDHRAIKHQMSRTRDTFWWDPLCDLASQHDATENANDRDDEDGRADALADPFARHLAQWKRVASAAVASLIRHIEPPGDVPPRVVLRHMHRTTPCSELWYAWIDRDHLERLLAAVAVRHVLSVAALARRPRVETDPAALGPGQRRRRDRKEGASPTTTRRLCPATLAVQARAAIVRSRMRVPLDPVSLPPEVADPLALAIWLDECTRAGDPSYGGVCRLHHHRHHGDERLLDVARHWGVEPSPAQMSAPGILCGALARHAVARGLLRGAATHRVPRLVTRVGPPLLTTEEHWAVGQVCAAPENTRFLWIAPDAIDSLVHDTVVREHTQSLCTDPTDASVPYRIVYSNSRPFFSFSRAGAFDGAVEPGSVGDHVRLIIAEANARYNVTPDESPPHVATLETRVQVLLAVATVRSGLAIRPADLADAGTAAALIGPLAALFP</sequence>
<dbReference type="RefSeq" id="YP_008320006.1">
    <property type="nucleotide sequence ID" value="NC_021858.1"/>
</dbReference>
<organism evidence="2 3">
    <name type="scientific">Pandoravirus dulcis</name>
    <dbReference type="NCBI Taxonomy" id="1349409"/>
    <lineage>
        <taxon>Viruses</taxon>
        <taxon>Pandoravirus</taxon>
    </lineage>
</organism>
<feature type="region of interest" description="Disordered" evidence="1">
    <location>
        <begin position="71"/>
        <end position="129"/>
    </location>
</feature>
<feature type="compositionally biased region" description="Acidic residues" evidence="1">
    <location>
        <begin position="305"/>
        <end position="317"/>
    </location>
</feature>